<accession>A0A1I2PFR3</accession>
<protein>
    <recommendedName>
        <fullName evidence="3">Acyl carrier protein</fullName>
    </recommendedName>
</protein>
<reference evidence="2" key="1">
    <citation type="submission" date="2016-10" db="EMBL/GenBank/DDBJ databases">
        <authorList>
            <person name="Varghese N."/>
            <person name="Submissions S."/>
        </authorList>
    </citation>
    <scope>NUCLEOTIDE SEQUENCE [LARGE SCALE GENOMIC DNA]</scope>
    <source>
        <strain evidence="2">DSM 23515</strain>
    </source>
</reference>
<proteinExistence type="predicted"/>
<organism evidence="1 2">
    <name type="scientific">Salegentibacter agarivorans</name>
    <dbReference type="NCBI Taxonomy" id="345907"/>
    <lineage>
        <taxon>Bacteria</taxon>
        <taxon>Pseudomonadati</taxon>
        <taxon>Bacteroidota</taxon>
        <taxon>Flavobacteriia</taxon>
        <taxon>Flavobacteriales</taxon>
        <taxon>Flavobacteriaceae</taxon>
        <taxon>Salegentibacter</taxon>
    </lineage>
</organism>
<dbReference type="AlphaFoldDB" id="A0A1I2PFR3"/>
<gene>
    <name evidence="1" type="ORF">SAMN04488033_1316</name>
</gene>
<evidence type="ECO:0000313" key="2">
    <source>
        <dbReference type="Proteomes" id="UP000199116"/>
    </source>
</evidence>
<name>A0A1I2PFR3_9FLAO</name>
<sequence>MKRYEKNLIYEKKLSLWSGYPVKIEDDLDSICQCDVDFIEILMLLENAFLINLVESDKTRQDFTTIKEFIDWVESRPKMTQSFKRFKLNTLALTLRY</sequence>
<evidence type="ECO:0008006" key="3">
    <source>
        <dbReference type="Google" id="ProtNLM"/>
    </source>
</evidence>
<dbReference type="Proteomes" id="UP000199116">
    <property type="component" value="Unassembled WGS sequence"/>
</dbReference>
<keyword evidence="2" id="KW-1185">Reference proteome</keyword>
<dbReference type="RefSeq" id="WP_093306192.1">
    <property type="nucleotide sequence ID" value="NZ_FOOH01000031.1"/>
</dbReference>
<evidence type="ECO:0000313" key="1">
    <source>
        <dbReference type="EMBL" id="SFG14918.1"/>
    </source>
</evidence>
<dbReference type="EMBL" id="FOOH01000031">
    <property type="protein sequence ID" value="SFG14918.1"/>
    <property type="molecule type" value="Genomic_DNA"/>
</dbReference>